<evidence type="ECO:0000313" key="2">
    <source>
        <dbReference type="Proteomes" id="UP000255697"/>
    </source>
</evidence>
<name>A0A345AV53_9CAUD</name>
<gene>
    <name evidence="1" type="ORF">Ac3_225</name>
</gene>
<organism evidence="1 2">
    <name type="scientific">Acinetobacter phage vB_ApiM_fHyAci03</name>
    <dbReference type="NCBI Taxonomy" id="2269366"/>
    <lineage>
        <taxon>Viruses</taxon>
        <taxon>Duplodnaviria</taxon>
        <taxon>Heunggongvirae</taxon>
        <taxon>Uroviricota</taxon>
        <taxon>Caudoviricetes</taxon>
        <taxon>Pantevenvirales</taxon>
        <taxon>Straboviridae</taxon>
        <taxon>Twarogvirinae</taxon>
        <taxon>Lazarusvirus</taxon>
        <taxon>Lazarusvirus fhyacithree</taxon>
    </lineage>
</organism>
<keyword evidence="2" id="KW-1185">Reference proteome</keyword>
<evidence type="ECO:0000313" key="1">
    <source>
        <dbReference type="EMBL" id="AXF40786.1"/>
    </source>
</evidence>
<dbReference type="EMBL" id="MH460829">
    <property type="protein sequence ID" value="AXF40786.1"/>
    <property type="molecule type" value="Genomic_DNA"/>
</dbReference>
<proteinExistence type="predicted"/>
<accession>A0A345AV53</accession>
<sequence>MLGLVILLVVALIFYMKRVNRQRALIRKLKYEVFCKTMEFYRVSNELNRIKNPLPIIRQCKNLKFNGFEKIAINFWIK</sequence>
<dbReference type="Proteomes" id="UP000255697">
    <property type="component" value="Segment"/>
</dbReference>
<reference evidence="2" key="1">
    <citation type="submission" date="2018-06" db="EMBL/GenBank/DDBJ databases">
        <title>Whole genome analysis of phage vB_ApiM_fHyAci03 infecting Acinetobacter pittii.</title>
        <authorList>
            <person name="Kiljunen S."/>
            <person name="Wicklund A."/>
            <person name="Skurnik M."/>
        </authorList>
    </citation>
    <scope>NUCLEOTIDE SEQUENCE [LARGE SCALE GENOMIC DNA]</scope>
</reference>
<protein>
    <submittedName>
        <fullName evidence="1">Uncharacterized protein</fullName>
    </submittedName>
</protein>